<evidence type="ECO:0000259" key="5">
    <source>
        <dbReference type="PROSITE" id="PS50126"/>
    </source>
</evidence>
<dbReference type="PRINTS" id="PR00681">
    <property type="entry name" value="RIBOSOMALS1"/>
</dbReference>
<dbReference type="GO" id="GO:0003735">
    <property type="term" value="F:structural constituent of ribosome"/>
    <property type="evidence" value="ECO:0007669"/>
    <property type="project" value="TreeGrafter"/>
</dbReference>
<dbReference type="InterPro" id="IPR003029">
    <property type="entry name" value="S1_domain"/>
</dbReference>
<evidence type="ECO:0000313" key="7">
    <source>
        <dbReference type="Proteomes" id="UP000244338"/>
    </source>
</evidence>
<comment type="similarity">
    <text evidence="1">Belongs to the bacterial ribosomal protein bS1 family.</text>
</comment>
<dbReference type="FunFam" id="2.40.50.140:FF:000051">
    <property type="entry name" value="RNA-binding transcriptional accessory protein"/>
    <property type="match status" value="1"/>
</dbReference>
<gene>
    <name evidence="6" type="ORF">BSOLF_1618</name>
</gene>
<comment type="caution">
    <text evidence="6">The sequence shown here is derived from an EMBL/GenBank/DDBJ whole genome shotgun (WGS) entry which is preliminary data.</text>
</comment>
<protein>
    <submittedName>
        <fullName evidence="6">SSU ribosomal protein S1p</fullName>
    </submittedName>
</protein>
<evidence type="ECO:0000256" key="4">
    <source>
        <dbReference type="SAM" id="MobiDB-lite"/>
    </source>
</evidence>
<dbReference type="AlphaFoldDB" id="A0A2R6XZ60"/>
<dbReference type="CDD" id="cd04465">
    <property type="entry name" value="S1_RPS1_repeat_ec2_hs2"/>
    <property type="match status" value="1"/>
</dbReference>
<dbReference type="GO" id="GO:0006412">
    <property type="term" value="P:translation"/>
    <property type="evidence" value="ECO:0007669"/>
    <property type="project" value="TreeGrafter"/>
</dbReference>
<dbReference type="GO" id="GO:0003729">
    <property type="term" value="F:mRNA binding"/>
    <property type="evidence" value="ECO:0007669"/>
    <property type="project" value="UniProtKB-ARBA"/>
</dbReference>
<sequence>MMDEQKSMAEEDMVHASGQENSVSTPEIGDVLRGKVVKIEDKQALIDVAYKYEAILPISEVSALHIDKISDVLHVGDEVRVKVKKVNDEKEEIVVSKRAVDAEEAWDRLQDLFERGESFDTVIFDVVKGGLVADVGLRGFIPASQASTSFVEDFSDYKGKTLRVKIIELDREQNRVILSHRAVLEEKNEAKKAELLHSLQPGQIVRGRVARLADFGAFVDLGGVDGLIHISELSWDHVEHPGDVVKIGDEVEVKILRVDPDNERVSLSLKEAGPSPWDRVVEEIHVGDVREGIVRRLANFGAFVELMPGVEGLVHISQLARRRVGTPSEVVSEGDRVLVKVLDVLPEEKRISLSMREVEQPGEVKTHDAPSETYEAPSEESGMGVTIGELVGDEWQKKLK</sequence>
<dbReference type="Proteomes" id="UP000244338">
    <property type="component" value="Unassembled WGS sequence"/>
</dbReference>
<feature type="domain" description="S1 motif" evidence="5">
    <location>
        <begin position="287"/>
        <end position="356"/>
    </location>
</feature>
<dbReference type="InterPro" id="IPR012340">
    <property type="entry name" value="NA-bd_OB-fold"/>
</dbReference>
<dbReference type="Pfam" id="PF00575">
    <property type="entry name" value="S1"/>
    <property type="match status" value="4"/>
</dbReference>
<dbReference type="InterPro" id="IPR050437">
    <property type="entry name" value="Ribos_protein_bS1-like"/>
</dbReference>
<dbReference type="Gene3D" id="2.40.50.140">
    <property type="entry name" value="Nucleic acid-binding proteins"/>
    <property type="match status" value="4"/>
</dbReference>
<dbReference type="GO" id="GO:0005737">
    <property type="term" value="C:cytoplasm"/>
    <property type="evidence" value="ECO:0007669"/>
    <property type="project" value="UniProtKB-ARBA"/>
</dbReference>
<proteinExistence type="inferred from homology"/>
<evidence type="ECO:0000313" key="6">
    <source>
        <dbReference type="EMBL" id="PTQ55702.1"/>
    </source>
</evidence>
<evidence type="ECO:0000256" key="2">
    <source>
        <dbReference type="ARBA" id="ARBA00022980"/>
    </source>
</evidence>
<feature type="domain" description="S1 motif" evidence="5">
    <location>
        <begin position="116"/>
        <end position="181"/>
    </location>
</feature>
<dbReference type="NCBIfam" id="NF005208">
    <property type="entry name" value="PRK06676.1"/>
    <property type="match status" value="1"/>
</dbReference>
<evidence type="ECO:0000256" key="3">
    <source>
        <dbReference type="ARBA" id="ARBA00023274"/>
    </source>
</evidence>
<dbReference type="InterPro" id="IPR035104">
    <property type="entry name" value="Ribosomal_protein_S1-like"/>
</dbReference>
<feature type="domain" description="S1 motif" evidence="5">
    <location>
        <begin position="202"/>
        <end position="270"/>
    </location>
</feature>
<name>A0A2R6XZ60_9BACL</name>
<dbReference type="PANTHER" id="PTHR10724:SF7">
    <property type="entry name" value="SMALL RIBOSOMAL SUBUNIT PROTEIN BS1C"/>
    <property type="match status" value="1"/>
</dbReference>
<keyword evidence="2 6" id="KW-0689">Ribosomal protein</keyword>
<dbReference type="SUPFAM" id="SSF50249">
    <property type="entry name" value="Nucleic acid-binding proteins"/>
    <property type="match status" value="4"/>
</dbReference>
<feature type="region of interest" description="Disordered" evidence="4">
    <location>
        <begin position="1"/>
        <end position="22"/>
    </location>
</feature>
<evidence type="ECO:0000256" key="1">
    <source>
        <dbReference type="ARBA" id="ARBA00006767"/>
    </source>
</evidence>
<dbReference type="GO" id="GO:1990904">
    <property type="term" value="C:ribonucleoprotein complex"/>
    <property type="evidence" value="ECO:0007669"/>
    <property type="project" value="UniProtKB-KW"/>
</dbReference>
<keyword evidence="3" id="KW-0687">Ribonucleoprotein</keyword>
<feature type="region of interest" description="Disordered" evidence="4">
    <location>
        <begin position="359"/>
        <end position="387"/>
    </location>
</feature>
<reference evidence="7" key="1">
    <citation type="journal article" date="2018" name="Sci. Rep.">
        <title>Lignite coal burning seam in the remote Altai Mountains harbors a hydrogen-driven thermophilic microbial community.</title>
        <authorList>
            <person name="Kadnikov V.V."/>
            <person name="Mardanov A.V."/>
            <person name="Ivasenko D.A."/>
            <person name="Antsiferov D.V."/>
            <person name="Beletsky A.V."/>
            <person name="Karnachuk O.V."/>
            <person name="Ravin N.V."/>
        </authorList>
    </citation>
    <scope>NUCLEOTIDE SEQUENCE [LARGE SCALE GENOMIC DNA]</scope>
</reference>
<feature type="compositionally biased region" description="Basic and acidic residues" evidence="4">
    <location>
        <begin position="1"/>
        <end position="14"/>
    </location>
</feature>
<accession>A0A2R6XZ60</accession>
<dbReference type="EMBL" id="PEBX01000081">
    <property type="protein sequence ID" value="PTQ55702.1"/>
    <property type="molecule type" value="Genomic_DNA"/>
</dbReference>
<dbReference type="CDD" id="cd05687">
    <property type="entry name" value="S1_RPS1_repeat_ec1_hs1"/>
    <property type="match status" value="1"/>
</dbReference>
<feature type="compositionally biased region" description="Basic and acidic residues" evidence="4">
    <location>
        <begin position="359"/>
        <end position="370"/>
    </location>
</feature>
<organism evidence="6 7">
    <name type="scientific">Candidatus Carbonibacillus altaicus</name>
    <dbReference type="NCBI Taxonomy" id="2163959"/>
    <lineage>
        <taxon>Bacteria</taxon>
        <taxon>Bacillati</taxon>
        <taxon>Bacillota</taxon>
        <taxon>Bacilli</taxon>
        <taxon>Bacillales</taxon>
        <taxon>Candidatus Carbonibacillus</taxon>
    </lineage>
</organism>
<dbReference type="CDD" id="cd05688">
    <property type="entry name" value="S1_RPS1_repeat_ec3"/>
    <property type="match status" value="1"/>
</dbReference>
<dbReference type="GO" id="GO:0005840">
    <property type="term" value="C:ribosome"/>
    <property type="evidence" value="ECO:0007669"/>
    <property type="project" value="UniProtKB-KW"/>
</dbReference>
<feature type="domain" description="S1 motif" evidence="5">
    <location>
        <begin position="29"/>
        <end position="98"/>
    </location>
</feature>
<dbReference type="PROSITE" id="PS50126">
    <property type="entry name" value="S1"/>
    <property type="match status" value="4"/>
</dbReference>
<dbReference type="FunFam" id="2.40.50.140:FF:000039">
    <property type="entry name" value="30S ribosomal protein S1"/>
    <property type="match status" value="1"/>
</dbReference>
<dbReference type="PANTHER" id="PTHR10724">
    <property type="entry name" value="30S RIBOSOMAL PROTEIN S1"/>
    <property type="match status" value="1"/>
</dbReference>
<dbReference type="SMART" id="SM00316">
    <property type="entry name" value="S1"/>
    <property type="match status" value="4"/>
</dbReference>